<evidence type="ECO:0000256" key="1">
    <source>
        <dbReference type="SAM" id="MobiDB-lite"/>
    </source>
</evidence>
<dbReference type="KEGG" id="sbk:SHEWBE_2555"/>
<feature type="region of interest" description="Disordered" evidence="1">
    <location>
        <begin position="411"/>
        <end position="447"/>
    </location>
</feature>
<name>A0A330M380_9GAMM</name>
<keyword evidence="3" id="KW-0732">Signal</keyword>
<dbReference type="RefSeq" id="WP_112352681.1">
    <property type="nucleotide sequence ID" value="NZ_LS483452.1"/>
</dbReference>
<feature type="chain" id="PRO_5016327037" description="TIGR03503 family protein" evidence="3">
    <location>
        <begin position="31"/>
        <end position="447"/>
    </location>
</feature>
<keyword evidence="2" id="KW-1133">Transmembrane helix</keyword>
<feature type="transmembrane region" description="Helical" evidence="2">
    <location>
        <begin position="375"/>
        <end position="397"/>
    </location>
</feature>
<dbReference type="EMBL" id="LS483452">
    <property type="protein sequence ID" value="SQH76518.1"/>
    <property type="molecule type" value="Genomic_DNA"/>
</dbReference>
<keyword evidence="2" id="KW-0812">Transmembrane</keyword>
<evidence type="ECO:0000256" key="3">
    <source>
        <dbReference type="SAM" id="SignalP"/>
    </source>
</evidence>
<keyword evidence="2" id="KW-0472">Membrane</keyword>
<evidence type="ECO:0000256" key="2">
    <source>
        <dbReference type="SAM" id="Phobius"/>
    </source>
</evidence>
<sequence length="447" mass="49960">MSAKHFVSSKKALTALVMMLSTVFSTSVLADVVHSSEASVLKNRFRIDHMVDSLTLFIQRQYGSSPVVIVLPDGSKWYASRHPKEVQWVDGLSGDIVTIHKPMPGPWQLIGRVVEGSKIQKISKLGIKVEALPQPLFQGERLKVTAQLLGDEQRLRMPGLDYLVEWTARFISERLPSDENFAAGTLVVGSYKDYGEGLDERPDDGIFTGKINLNQPWGHYTFQVKVRNNVFSRERQFKFMLSPIPIEIEILEPEDPLDGRWKLYVKVDEAEVQLSETHLDFELVGPAGLQLPITLSGLESSQSEIILPQVSDFGSYRIKGMAATTTLGGREIVLALPERFFNLIEPPKPPPTAEELAARAAKKAAIEETKAKDDAIFWIITVNVTILVLGSLGLLIWRKRRNLKEALAATQKRLDEEKDKEQDLDLGPTLDEIDLTMPEDPPEEGKG</sequence>
<proteinExistence type="predicted"/>
<dbReference type="Proteomes" id="UP000250123">
    <property type="component" value="Chromosome SHEWBE"/>
</dbReference>
<protein>
    <recommendedName>
        <fullName evidence="6">TIGR03503 family protein</fullName>
    </recommendedName>
</protein>
<evidence type="ECO:0000313" key="4">
    <source>
        <dbReference type="EMBL" id="SQH76518.1"/>
    </source>
</evidence>
<gene>
    <name evidence="4" type="ORF">SHEWBE_2555</name>
</gene>
<organism evidence="4 5">
    <name type="scientific">Shewanella benthica</name>
    <dbReference type="NCBI Taxonomy" id="43661"/>
    <lineage>
        <taxon>Bacteria</taxon>
        <taxon>Pseudomonadati</taxon>
        <taxon>Pseudomonadota</taxon>
        <taxon>Gammaproteobacteria</taxon>
        <taxon>Alteromonadales</taxon>
        <taxon>Shewanellaceae</taxon>
        <taxon>Shewanella</taxon>
    </lineage>
</organism>
<feature type="signal peptide" evidence="3">
    <location>
        <begin position="1"/>
        <end position="30"/>
    </location>
</feature>
<dbReference type="OrthoDB" id="798937at2"/>
<dbReference type="InterPro" id="IPR020010">
    <property type="entry name" value="CHP03503"/>
</dbReference>
<dbReference type="AlphaFoldDB" id="A0A330M380"/>
<evidence type="ECO:0008006" key="6">
    <source>
        <dbReference type="Google" id="ProtNLM"/>
    </source>
</evidence>
<evidence type="ECO:0000313" key="5">
    <source>
        <dbReference type="Proteomes" id="UP000250123"/>
    </source>
</evidence>
<accession>A0A330M380</accession>
<feature type="compositionally biased region" description="Basic and acidic residues" evidence="1">
    <location>
        <begin position="412"/>
        <end position="423"/>
    </location>
</feature>
<dbReference type="NCBIfam" id="TIGR03503">
    <property type="entry name" value="TIGR03503 family protein"/>
    <property type="match status" value="1"/>
</dbReference>
<reference evidence="5" key="1">
    <citation type="submission" date="2018-06" db="EMBL/GenBank/DDBJ databases">
        <authorList>
            <person name="Cea G.-C."/>
            <person name="William W."/>
        </authorList>
    </citation>
    <scope>NUCLEOTIDE SEQUENCE [LARGE SCALE GENOMIC DNA]</scope>
    <source>
        <strain evidence="5">DB21MT-2</strain>
    </source>
</reference>